<reference evidence="1 2" key="1">
    <citation type="submission" date="2016-10" db="EMBL/GenBank/DDBJ databases">
        <authorList>
            <person name="de Groot N.N."/>
        </authorList>
    </citation>
    <scope>NUCLEOTIDE SEQUENCE [LARGE SCALE GENOMIC DNA]</scope>
    <source>
        <strain evidence="1 2">DSM 1041</strain>
    </source>
</reference>
<dbReference type="InterPro" id="IPR050336">
    <property type="entry name" value="Chromosome_partition/occlusion"/>
</dbReference>
<sequence>MDLQALEFHPFSNLFPLLQGEDFTNLAKDIETHGQREPIILFEGRILDGRNRYRACLELGREPATRPFEGADALELVLSLNLHRRQLSIAQRAVIAAELSALREREAKASAPGETSHDSAMGIEQAAQLLGISPRSVSSASRVVREGAPELVDAVRNGKVSVSAAEHVSKLDRTRQQEICAKGARALSKAAREIRLKDKPSAPAKTPSAPAATPTLQDVLLVEQTAPQPAAAHAAAKKPTALKLFELADQAMQEGREPESVAEALLAELEEGIDHQRLLFTIEVAIHLRDRVTARE</sequence>
<dbReference type="InterPro" id="IPR036086">
    <property type="entry name" value="ParB/Sulfiredoxin_sf"/>
</dbReference>
<evidence type="ECO:0000313" key="2">
    <source>
        <dbReference type="Proteomes" id="UP000199005"/>
    </source>
</evidence>
<dbReference type="Proteomes" id="UP000199005">
    <property type="component" value="Unassembled WGS sequence"/>
</dbReference>
<dbReference type="GO" id="GO:0045881">
    <property type="term" value="P:positive regulation of sporulation resulting in formation of a cellular spore"/>
    <property type="evidence" value="ECO:0007669"/>
    <property type="project" value="TreeGrafter"/>
</dbReference>
<dbReference type="SUPFAM" id="SSF110849">
    <property type="entry name" value="ParB/Sulfiredoxin"/>
    <property type="match status" value="1"/>
</dbReference>
<dbReference type="Gene3D" id="1.10.10.2830">
    <property type="match status" value="1"/>
</dbReference>
<dbReference type="PANTHER" id="PTHR33375:SF1">
    <property type="entry name" value="CHROMOSOME-PARTITIONING PROTEIN PARB-RELATED"/>
    <property type="match status" value="1"/>
</dbReference>
<dbReference type="PANTHER" id="PTHR33375">
    <property type="entry name" value="CHROMOSOME-PARTITIONING PROTEIN PARB-RELATED"/>
    <property type="match status" value="1"/>
</dbReference>
<dbReference type="EMBL" id="FNYO01000133">
    <property type="protein sequence ID" value="SEJ49784.1"/>
    <property type="molecule type" value="Genomic_DNA"/>
</dbReference>
<organism evidence="1 2">
    <name type="scientific">Azotobacter beijerinckii</name>
    <dbReference type="NCBI Taxonomy" id="170623"/>
    <lineage>
        <taxon>Bacteria</taxon>
        <taxon>Pseudomonadati</taxon>
        <taxon>Pseudomonadota</taxon>
        <taxon>Gammaproteobacteria</taxon>
        <taxon>Pseudomonadales</taxon>
        <taxon>Pseudomonadaceae</taxon>
        <taxon>Azotobacter</taxon>
    </lineage>
</organism>
<name>A0A1H6ZCI7_9GAMM</name>
<dbReference type="GO" id="GO:0005694">
    <property type="term" value="C:chromosome"/>
    <property type="evidence" value="ECO:0007669"/>
    <property type="project" value="TreeGrafter"/>
</dbReference>
<gene>
    <name evidence="1" type="ORF">SAMN04244579_04599</name>
</gene>
<dbReference type="SUPFAM" id="SSF109709">
    <property type="entry name" value="KorB DNA-binding domain-like"/>
    <property type="match status" value="1"/>
</dbReference>
<dbReference type="AlphaFoldDB" id="A0A1H6ZCI7"/>
<dbReference type="STRING" id="170623.SAMN04244579_04599"/>
<proteinExistence type="predicted"/>
<dbReference type="GO" id="GO:0007059">
    <property type="term" value="P:chromosome segregation"/>
    <property type="evidence" value="ECO:0007669"/>
    <property type="project" value="TreeGrafter"/>
</dbReference>
<evidence type="ECO:0000313" key="1">
    <source>
        <dbReference type="EMBL" id="SEJ49784.1"/>
    </source>
</evidence>
<accession>A0A1H6ZCI7</accession>
<protein>
    <submittedName>
        <fullName evidence="1">ParB-like nuclease domain-containing protein</fullName>
    </submittedName>
</protein>